<dbReference type="CDD" id="cd05150">
    <property type="entry name" value="APH"/>
    <property type="match status" value="1"/>
</dbReference>
<keyword evidence="2 7" id="KW-0808">Transferase</keyword>
<dbReference type="NCBIfam" id="NF032896">
    <property type="entry name" value="APH_3pp"/>
    <property type="match status" value="1"/>
</dbReference>
<dbReference type="InterPro" id="IPR002575">
    <property type="entry name" value="Aminoglycoside_PTrfase"/>
</dbReference>
<dbReference type="Gene3D" id="3.90.1200.10">
    <property type="match status" value="1"/>
</dbReference>
<keyword evidence="4 7" id="KW-0418">Kinase</keyword>
<gene>
    <name evidence="9" type="ORF">ACFSE6_08775</name>
</gene>
<evidence type="ECO:0000313" key="10">
    <source>
        <dbReference type="Proteomes" id="UP001597277"/>
    </source>
</evidence>
<protein>
    <submittedName>
        <fullName evidence="9">APH(3'') family aminoglycoside O-phosphotransferase</fullName>
    </submittedName>
</protein>
<sequence>MGIQDAVLSRFVRGGEDWTPVTGGESRAAVLRSPDGASFAKVVGAAAAEELAGERDRIEWWHATGLAGPAVLDWSSDDDGACLVMSAVPGVTADRLDLDGLSAVWPHLAETVRDIHEVSPDRCPFRRDLPAMMQRARDVVGQDRVVPDYLPQGWRDRPAQDLLDRLETEYPDRLGDERQEAVVCHGDLCLPNIVVDTETSRVSGFVDLGRVGLADPYADIALLLASAREVWPDEDAGRGADAVFATRYGETLDGARQLFYLELDPLTWYA</sequence>
<dbReference type="InterPro" id="IPR024165">
    <property type="entry name" value="Kan/Strep_kinase"/>
</dbReference>
<evidence type="ECO:0000256" key="5">
    <source>
        <dbReference type="ARBA" id="ARBA00022840"/>
    </source>
</evidence>
<dbReference type="InterPro" id="IPR051678">
    <property type="entry name" value="AGP_Transferase"/>
</dbReference>
<keyword evidence="3 7" id="KW-0547">Nucleotide-binding</keyword>
<dbReference type="EMBL" id="JBHUEE010000004">
    <property type="protein sequence ID" value="MFD1717926.1"/>
    <property type="molecule type" value="Genomic_DNA"/>
</dbReference>
<accession>A0ABW4L7A0</accession>
<dbReference type="InterPro" id="IPR011009">
    <property type="entry name" value="Kinase-like_dom_sf"/>
</dbReference>
<proteinExistence type="inferred from homology"/>
<dbReference type="PANTHER" id="PTHR21310:SF41">
    <property type="entry name" value="3'-PHOSPHOTRANSFERASE, PUTATIVE-RELATED"/>
    <property type="match status" value="1"/>
</dbReference>
<comment type="similarity">
    <text evidence="1 7">Belongs to the aminoglycoside phosphotransferase family.</text>
</comment>
<evidence type="ECO:0000256" key="6">
    <source>
        <dbReference type="ARBA" id="ARBA00023251"/>
    </source>
</evidence>
<keyword evidence="10" id="KW-1185">Reference proteome</keyword>
<name>A0ABW4L7A0_9MICO</name>
<dbReference type="SUPFAM" id="SSF56112">
    <property type="entry name" value="Protein kinase-like (PK-like)"/>
    <property type="match status" value="1"/>
</dbReference>
<dbReference type="Gene3D" id="3.30.200.20">
    <property type="entry name" value="Phosphorylase Kinase, domain 1"/>
    <property type="match status" value="1"/>
</dbReference>
<keyword evidence="5 7" id="KW-0067">ATP-binding</keyword>
<dbReference type="PANTHER" id="PTHR21310">
    <property type="entry name" value="AMINOGLYCOSIDE PHOSPHOTRANSFERASE-RELATED-RELATED"/>
    <property type="match status" value="1"/>
</dbReference>
<evidence type="ECO:0000256" key="4">
    <source>
        <dbReference type="ARBA" id="ARBA00022777"/>
    </source>
</evidence>
<keyword evidence="6 7" id="KW-0046">Antibiotic resistance</keyword>
<evidence type="ECO:0000256" key="2">
    <source>
        <dbReference type="ARBA" id="ARBA00022679"/>
    </source>
</evidence>
<feature type="domain" description="Aminoglycoside phosphotransferase" evidence="8">
    <location>
        <begin position="18"/>
        <end position="241"/>
    </location>
</feature>
<evidence type="ECO:0000313" key="9">
    <source>
        <dbReference type="EMBL" id="MFD1717926.1"/>
    </source>
</evidence>
<organism evidence="9 10">
    <name type="scientific">Georgenia deserti</name>
    <dbReference type="NCBI Taxonomy" id="2093781"/>
    <lineage>
        <taxon>Bacteria</taxon>
        <taxon>Bacillati</taxon>
        <taxon>Actinomycetota</taxon>
        <taxon>Actinomycetes</taxon>
        <taxon>Micrococcales</taxon>
        <taxon>Bogoriellaceae</taxon>
        <taxon>Georgenia</taxon>
    </lineage>
</organism>
<dbReference type="Pfam" id="PF01636">
    <property type="entry name" value="APH"/>
    <property type="match status" value="1"/>
</dbReference>
<comment type="caution">
    <text evidence="9">The sequence shown here is derived from an EMBL/GenBank/DDBJ whole genome shotgun (WGS) entry which is preliminary data.</text>
</comment>
<dbReference type="RefSeq" id="WP_388005198.1">
    <property type="nucleotide sequence ID" value="NZ_JBHUEE010000004.1"/>
</dbReference>
<evidence type="ECO:0000256" key="3">
    <source>
        <dbReference type="ARBA" id="ARBA00022741"/>
    </source>
</evidence>
<reference evidence="10" key="1">
    <citation type="journal article" date="2019" name="Int. J. Syst. Evol. Microbiol.">
        <title>The Global Catalogue of Microorganisms (GCM) 10K type strain sequencing project: providing services to taxonomists for standard genome sequencing and annotation.</title>
        <authorList>
            <consortium name="The Broad Institute Genomics Platform"/>
            <consortium name="The Broad Institute Genome Sequencing Center for Infectious Disease"/>
            <person name="Wu L."/>
            <person name="Ma J."/>
        </authorList>
    </citation>
    <scope>NUCLEOTIDE SEQUENCE [LARGE SCALE GENOMIC DNA]</scope>
    <source>
        <strain evidence="10">JCM 17130</strain>
    </source>
</reference>
<dbReference type="PIRSF" id="PIRSF000706">
    <property type="entry name" value="Kanamycin_kin"/>
    <property type="match status" value="1"/>
</dbReference>
<evidence type="ECO:0000259" key="8">
    <source>
        <dbReference type="Pfam" id="PF01636"/>
    </source>
</evidence>
<evidence type="ECO:0000256" key="7">
    <source>
        <dbReference type="PIRNR" id="PIRNR000706"/>
    </source>
</evidence>
<dbReference type="Proteomes" id="UP001597277">
    <property type="component" value="Unassembled WGS sequence"/>
</dbReference>
<evidence type="ECO:0000256" key="1">
    <source>
        <dbReference type="ARBA" id="ARBA00006219"/>
    </source>
</evidence>